<dbReference type="Proteomes" id="UP001303587">
    <property type="component" value="Chromosome"/>
</dbReference>
<evidence type="ECO:0000256" key="1">
    <source>
        <dbReference type="SAM" id="MobiDB-lite"/>
    </source>
</evidence>
<sequence>MNERMKEVNIFKGLFWPVPHKKRKETDKKETDKKEKRFIFDDVSKTTAITRMLPLQNSNRRPIKDSGQFPTGERS</sequence>
<evidence type="ECO:0000313" key="2">
    <source>
        <dbReference type="EMBL" id="WNY25990.1"/>
    </source>
</evidence>
<feature type="region of interest" description="Disordered" evidence="1">
    <location>
        <begin position="55"/>
        <end position="75"/>
    </location>
</feature>
<evidence type="ECO:0000313" key="3">
    <source>
        <dbReference type="Proteomes" id="UP001303587"/>
    </source>
</evidence>
<dbReference type="EMBL" id="CP131060">
    <property type="protein sequence ID" value="WNY25990.1"/>
    <property type="molecule type" value="Genomic_DNA"/>
</dbReference>
<accession>A0AA96V4X1</accession>
<keyword evidence="3" id="KW-1185">Reference proteome</keyword>
<reference evidence="2 3" key="1">
    <citation type="submission" date="2023-07" db="EMBL/GenBank/DDBJ databases">
        <title>Closed genoem sequence of Methanosarcinaceae archaeon Ac7.</title>
        <authorList>
            <person name="Poehlein A."/>
            <person name="Protasov E."/>
            <person name="Platt K."/>
            <person name="Reeh H."/>
            <person name="Daniel R."/>
            <person name="Brune A."/>
        </authorList>
    </citation>
    <scope>NUCLEOTIDE SEQUENCE [LARGE SCALE GENOMIC DNA]</scope>
    <source>
        <strain evidence="2 3">Ac7</strain>
    </source>
</reference>
<name>A0AA96V4X1_9EURY</name>
<protein>
    <submittedName>
        <fullName evidence="2">Uncharacterized protein</fullName>
    </submittedName>
</protein>
<dbReference type="AlphaFoldDB" id="A0AA96V4X1"/>
<proteinExistence type="predicted"/>
<organism evidence="2 3">
    <name type="scientific">Methanolapillus millepedarum</name>
    <dbReference type="NCBI Taxonomy" id="3028296"/>
    <lineage>
        <taxon>Archaea</taxon>
        <taxon>Methanobacteriati</taxon>
        <taxon>Methanobacteriota</taxon>
        <taxon>Stenosarchaea group</taxon>
        <taxon>Methanomicrobia</taxon>
        <taxon>Methanosarcinales</taxon>
        <taxon>Methanosarcinaceae</taxon>
        <taxon>Methanolapillus</taxon>
    </lineage>
</organism>
<gene>
    <name evidence="2" type="ORF">MsAc7_15620</name>
</gene>